<reference evidence="2 3" key="1">
    <citation type="submission" date="2020-04" db="EMBL/GenBank/DDBJ databases">
        <title>Flammeovirga sp. SR4, a novel species isolated from seawater.</title>
        <authorList>
            <person name="Wang X."/>
        </authorList>
    </citation>
    <scope>NUCLEOTIDE SEQUENCE [LARGE SCALE GENOMIC DNA]</scope>
    <source>
        <strain evidence="2 3">SR4</strain>
    </source>
</reference>
<dbReference type="Proteomes" id="UP000585050">
    <property type="component" value="Unassembled WGS sequence"/>
</dbReference>
<organism evidence="2 3">
    <name type="scientific">Flammeovirga agarivorans</name>
    <dbReference type="NCBI Taxonomy" id="2726742"/>
    <lineage>
        <taxon>Bacteria</taxon>
        <taxon>Pseudomonadati</taxon>
        <taxon>Bacteroidota</taxon>
        <taxon>Cytophagia</taxon>
        <taxon>Cytophagales</taxon>
        <taxon>Flammeovirgaceae</taxon>
        <taxon>Flammeovirga</taxon>
    </lineage>
</organism>
<dbReference type="InterPro" id="IPR000182">
    <property type="entry name" value="GNAT_dom"/>
</dbReference>
<feature type="domain" description="N-acetyltransferase" evidence="1">
    <location>
        <begin position="1"/>
        <end position="152"/>
    </location>
</feature>
<name>A0A7X8XYU0_9BACT</name>
<evidence type="ECO:0000259" key="1">
    <source>
        <dbReference type="PROSITE" id="PS51186"/>
    </source>
</evidence>
<proteinExistence type="predicted"/>
<keyword evidence="3" id="KW-1185">Reference proteome</keyword>
<dbReference type="Pfam" id="PF13508">
    <property type="entry name" value="Acetyltransf_7"/>
    <property type="match status" value="1"/>
</dbReference>
<dbReference type="SUPFAM" id="SSF55729">
    <property type="entry name" value="Acyl-CoA N-acyltransferases (Nat)"/>
    <property type="match status" value="1"/>
</dbReference>
<dbReference type="RefSeq" id="WP_168885051.1">
    <property type="nucleotide sequence ID" value="NZ_JABAIL010000011.1"/>
</dbReference>
<dbReference type="PROSITE" id="PS51186">
    <property type="entry name" value="GNAT"/>
    <property type="match status" value="1"/>
</dbReference>
<dbReference type="CDD" id="cd04301">
    <property type="entry name" value="NAT_SF"/>
    <property type="match status" value="1"/>
</dbReference>
<dbReference type="EMBL" id="JABAIL010000011">
    <property type="protein sequence ID" value="NLR94340.1"/>
    <property type="molecule type" value="Genomic_DNA"/>
</dbReference>
<gene>
    <name evidence="2" type="ORF">HGP29_24260</name>
</gene>
<evidence type="ECO:0000313" key="3">
    <source>
        <dbReference type="Proteomes" id="UP000585050"/>
    </source>
</evidence>
<evidence type="ECO:0000313" key="2">
    <source>
        <dbReference type="EMBL" id="NLR94340.1"/>
    </source>
</evidence>
<protein>
    <submittedName>
        <fullName evidence="2">N-acetyltransferase</fullName>
    </submittedName>
</protein>
<accession>A0A7X8XYU0</accession>
<dbReference type="GO" id="GO:0016747">
    <property type="term" value="F:acyltransferase activity, transferring groups other than amino-acyl groups"/>
    <property type="evidence" value="ECO:0007669"/>
    <property type="project" value="InterPro"/>
</dbReference>
<dbReference type="Gene3D" id="3.40.630.30">
    <property type="match status" value="1"/>
</dbReference>
<comment type="caution">
    <text evidence="2">The sequence shown here is derived from an EMBL/GenBank/DDBJ whole genome shotgun (WGS) entry which is preliminary data.</text>
</comment>
<keyword evidence="2" id="KW-0808">Transferase</keyword>
<dbReference type="InterPro" id="IPR016181">
    <property type="entry name" value="Acyl_CoA_acyltransferase"/>
</dbReference>
<dbReference type="AlphaFoldDB" id="A0A7X8XYU0"/>
<sequence>MEYLELTSYEAEIKNLETLFQQTFGDAEGAAEGKNIGQLVHGLLTTTPKDEIRVFVAKNDEEFIGSILLTKFGNEQNINAYLLSPVAVSTKHQGKKIGQQLINFAFSQLKVDGVETVVSYGDPNFYSRVGFQQITEEVITSPHHLSFPIGWIAAPLQSDQITPMVGKNTCAPALDDPKFW</sequence>